<dbReference type="EMBL" id="JBHTJH010000010">
    <property type="protein sequence ID" value="MFD0862754.1"/>
    <property type="molecule type" value="Genomic_DNA"/>
</dbReference>
<name>A0ABW3CY85_9FLAO</name>
<dbReference type="Proteomes" id="UP001596978">
    <property type="component" value="Unassembled WGS sequence"/>
</dbReference>
<feature type="chain" id="PRO_5046793393" evidence="1">
    <location>
        <begin position="23"/>
        <end position="255"/>
    </location>
</feature>
<keyword evidence="1" id="KW-0732">Signal</keyword>
<accession>A0ABW3CY85</accession>
<dbReference type="RefSeq" id="WP_386408179.1">
    <property type="nucleotide sequence ID" value="NZ_JBHTJH010000010.1"/>
</dbReference>
<reference evidence="3" key="1">
    <citation type="journal article" date="2019" name="Int. J. Syst. Evol. Microbiol.">
        <title>The Global Catalogue of Microorganisms (GCM) 10K type strain sequencing project: providing services to taxonomists for standard genome sequencing and annotation.</title>
        <authorList>
            <consortium name="The Broad Institute Genomics Platform"/>
            <consortium name="The Broad Institute Genome Sequencing Center for Infectious Disease"/>
            <person name="Wu L."/>
            <person name="Ma J."/>
        </authorList>
    </citation>
    <scope>NUCLEOTIDE SEQUENCE [LARGE SCALE GENOMIC DNA]</scope>
    <source>
        <strain evidence="3">CCUG 62952</strain>
    </source>
</reference>
<feature type="signal peptide" evidence="1">
    <location>
        <begin position="1"/>
        <end position="22"/>
    </location>
</feature>
<evidence type="ECO:0000313" key="3">
    <source>
        <dbReference type="Proteomes" id="UP001596978"/>
    </source>
</evidence>
<proteinExistence type="predicted"/>
<organism evidence="2 3">
    <name type="scientific">Sungkyunkwania multivorans</name>
    <dbReference type="NCBI Taxonomy" id="1173618"/>
    <lineage>
        <taxon>Bacteria</taxon>
        <taxon>Pseudomonadati</taxon>
        <taxon>Bacteroidota</taxon>
        <taxon>Flavobacteriia</taxon>
        <taxon>Flavobacteriales</taxon>
        <taxon>Flavobacteriaceae</taxon>
        <taxon>Sungkyunkwania</taxon>
    </lineage>
</organism>
<protein>
    <submittedName>
        <fullName evidence="2">Uncharacterized protein</fullName>
    </submittedName>
</protein>
<evidence type="ECO:0000313" key="2">
    <source>
        <dbReference type="EMBL" id="MFD0862754.1"/>
    </source>
</evidence>
<comment type="caution">
    <text evidence="2">The sequence shown here is derived from an EMBL/GenBank/DDBJ whole genome shotgun (WGS) entry which is preliminary data.</text>
</comment>
<sequence>MKHCIRCLGALLFCALSNSFFSCEDPTTIDPLEERTTLNYSESIPGKARFEFIQTSELAASIAPFKTQLSIQKLTEDALDMDYTIYVFKDEKRSFENLDFIYSGSATSVHDTLTINEAGETKIDTNTIEISLLRFGLGTMDISGNYKGEVALWSVQNDSVLNPEEFFVVSGYIDMDGQLELYAENETDTFRSIRGIYNSSSLFIGSSKNDDEGDIGTLSSIQDSIPKFSFENDMLRDTLSYSVNNQQLSINIIKQ</sequence>
<evidence type="ECO:0000256" key="1">
    <source>
        <dbReference type="SAM" id="SignalP"/>
    </source>
</evidence>
<keyword evidence="3" id="KW-1185">Reference proteome</keyword>
<dbReference type="PROSITE" id="PS51257">
    <property type="entry name" value="PROKAR_LIPOPROTEIN"/>
    <property type="match status" value="1"/>
</dbReference>
<gene>
    <name evidence="2" type="ORF">ACFQ1M_11110</name>
</gene>